<dbReference type="AlphaFoldDB" id="A0A6A8LCC4"/>
<evidence type="ECO:0000259" key="1">
    <source>
        <dbReference type="Pfam" id="PF18476"/>
    </source>
</evidence>
<dbReference type="Pfam" id="PF18476">
    <property type="entry name" value="PIN_8"/>
    <property type="match status" value="1"/>
</dbReference>
<evidence type="ECO:0000313" key="2">
    <source>
        <dbReference type="EMBL" id="MSE01398.1"/>
    </source>
</evidence>
<proteinExistence type="predicted"/>
<feature type="domain" description="PIN like" evidence="1">
    <location>
        <begin position="12"/>
        <end position="136"/>
    </location>
</feature>
<dbReference type="EMBL" id="WKKV01000002">
    <property type="protein sequence ID" value="MSE01398.1"/>
    <property type="molecule type" value="Genomic_DNA"/>
</dbReference>
<dbReference type="RefSeq" id="WP_025851131.1">
    <property type="nucleotide sequence ID" value="NZ_AP028932.1"/>
</dbReference>
<sequence length="290" mass="33514">MLEGKDILKNIETLQENHHSALKEYKDGLVELRDHLKKLFYEDHFLDSILEIAQETIIFPPDGKTDKDLMKEAEERFKNKIPPGYKDNPKEENSSGDFIIWSSILQLDTDVVFVSGDKKSDWVYKDNNENPIVARRELIEEFFIQTGKDFAHITPKDFITSLNSDVSEDVRADLSNYKTKFKVEDSDELTVIEPVNSQEKLDKITRRIFELVEDLCQKEELKIEGDIYKALNSLVANNIISRKTREEIETIIKINRDIDLGLLGVNDFSVGWAISKGTHCINNITKYLQD</sequence>
<comment type="caution">
    <text evidence="2">The sequence shown here is derived from an EMBL/GenBank/DDBJ whole genome shotgun (WGS) entry which is preliminary data.</text>
</comment>
<reference evidence="2" key="1">
    <citation type="submission" date="2019-11" db="EMBL/GenBank/DDBJ databases">
        <title>Draft Genome Sequence of Plant Growth-Promoting Rhizosphere-Associated Bacteria.</title>
        <authorList>
            <person name="Vasilyev I.Y."/>
            <person name="Radchenko V."/>
            <person name="Ilnitskaya E.V."/>
        </authorList>
    </citation>
    <scope>NUCLEOTIDE SEQUENCE</scope>
    <source>
        <strain evidence="2">VRA_517_n</strain>
    </source>
</reference>
<protein>
    <recommendedName>
        <fullName evidence="1">PIN like domain-containing protein</fullName>
    </recommendedName>
</protein>
<dbReference type="InterPro" id="IPR041578">
    <property type="entry name" value="PIN_8"/>
</dbReference>
<name>A0A6A8LCC4_BACVE</name>
<accession>A0A6A8LCC4</accession>
<organism evidence="2">
    <name type="scientific">Bacillus velezensis</name>
    <dbReference type="NCBI Taxonomy" id="492670"/>
    <lineage>
        <taxon>Bacteria</taxon>
        <taxon>Bacillati</taxon>
        <taxon>Bacillota</taxon>
        <taxon>Bacilli</taxon>
        <taxon>Bacillales</taxon>
        <taxon>Bacillaceae</taxon>
        <taxon>Bacillus</taxon>
        <taxon>Bacillus amyloliquefaciens group</taxon>
    </lineage>
</organism>
<gene>
    <name evidence="2" type="ORF">GKC39_04910</name>
</gene>